<keyword evidence="1" id="KW-0812">Transmembrane</keyword>
<evidence type="ECO:0000313" key="3">
    <source>
        <dbReference type="Proteomes" id="UP000315369"/>
    </source>
</evidence>
<comment type="caution">
    <text evidence="2">The sequence shown here is derived from an EMBL/GenBank/DDBJ whole genome shotgun (WGS) entry which is preliminary data.</text>
</comment>
<keyword evidence="1" id="KW-1133">Transmembrane helix</keyword>
<evidence type="ECO:0000256" key="1">
    <source>
        <dbReference type="SAM" id="Phobius"/>
    </source>
</evidence>
<dbReference type="AlphaFoldDB" id="A0A540WW30"/>
<protein>
    <submittedName>
        <fullName evidence="2">Metallophosphoesterase</fullName>
    </submittedName>
</protein>
<feature type="transmembrane region" description="Helical" evidence="1">
    <location>
        <begin position="59"/>
        <end position="80"/>
    </location>
</feature>
<accession>A0A540WW30</accession>
<organism evidence="2 3">
    <name type="scientific">Myxococcus llanfairpwllgwyngyllgogerychwyrndrobwllllantysiliogogogochensis</name>
    <dbReference type="NCBI Taxonomy" id="2590453"/>
    <lineage>
        <taxon>Bacteria</taxon>
        <taxon>Pseudomonadati</taxon>
        <taxon>Myxococcota</taxon>
        <taxon>Myxococcia</taxon>
        <taxon>Myxococcales</taxon>
        <taxon>Cystobacterineae</taxon>
        <taxon>Myxococcaceae</taxon>
        <taxon>Myxococcus</taxon>
    </lineage>
</organism>
<reference evidence="2 3" key="1">
    <citation type="submission" date="2019-06" db="EMBL/GenBank/DDBJ databases">
        <authorList>
            <person name="Livingstone P."/>
            <person name="Whitworth D."/>
        </authorList>
    </citation>
    <scope>NUCLEOTIDE SEQUENCE [LARGE SCALE GENOMIC DNA]</scope>
    <source>
        <strain evidence="2 3">AM401</strain>
    </source>
</reference>
<proteinExistence type="predicted"/>
<evidence type="ECO:0000313" key="2">
    <source>
        <dbReference type="EMBL" id="TQF13226.1"/>
    </source>
</evidence>
<sequence>MLLLLVYVGAWAVLRALWPDLLRGWRRWVLLGGSVMSLAVWLFPLLAGPHVELPAALRILAVGWSISAIIVVLAGTPIALLRKWVDRKSPELVPSAPLASD</sequence>
<dbReference type="Proteomes" id="UP000315369">
    <property type="component" value="Unassembled WGS sequence"/>
</dbReference>
<keyword evidence="3" id="KW-1185">Reference proteome</keyword>
<feature type="non-terminal residue" evidence="2">
    <location>
        <position position="101"/>
    </location>
</feature>
<feature type="transmembrane region" description="Helical" evidence="1">
    <location>
        <begin position="25"/>
        <end position="47"/>
    </location>
</feature>
<name>A0A540WW30_9BACT</name>
<keyword evidence="1" id="KW-0472">Membrane</keyword>
<dbReference type="EMBL" id="VIFM01000107">
    <property type="protein sequence ID" value="TQF13226.1"/>
    <property type="molecule type" value="Genomic_DNA"/>
</dbReference>
<gene>
    <name evidence="2" type="ORF">FJV41_24825</name>
</gene>